<keyword evidence="1" id="KW-0645">Protease</keyword>
<dbReference type="InterPro" id="IPR043504">
    <property type="entry name" value="Peptidase_S1_PA_chymotrypsin"/>
</dbReference>
<dbReference type="InterPro" id="IPR001254">
    <property type="entry name" value="Trypsin_dom"/>
</dbReference>
<dbReference type="EMBL" id="SOYY01000025">
    <property type="protein sequence ID" value="KAA0702247.1"/>
    <property type="molecule type" value="Genomic_DNA"/>
</dbReference>
<evidence type="ECO:0000256" key="3">
    <source>
        <dbReference type="ARBA" id="ARBA00022825"/>
    </source>
</evidence>
<dbReference type="GO" id="GO:0006508">
    <property type="term" value="P:proteolysis"/>
    <property type="evidence" value="ECO:0007669"/>
    <property type="project" value="UniProtKB-KW"/>
</dbReference>
<keyword evidence="4" id="KW-1015">Disulfide bond</keyword>
<proteinExistence type="inferred from homology"/>
<reference evidence="7 8" key="1">
    <citation type="journal article" date="2019" name="Mol. Ecol. Resour.">
        <title>Chromosome-level genome assembly of Triplophysa tibetana, a fish adapted to the harsh high-altitude environment of the Tibetan Plateau.</title>
        <authorList>
            <person name="Yang X."/>
            <person name="Liu H."/>
            <person name="Ma Z."/>
            <person name="Zou Y."/>
            <person name="Zou M."/>
            <person name="Mao Y."/>
            <person name="Li X."/>
            <person name="Wang H."/>
            <person name="Chen T."/>
            <person name="Wang W."/>
            <person name="Yang R."/>
        </authorList>
    </citation>
    <scope>NUCLEOTIDE SEQUENCE [LARGE SCALE GENOMIC DNA]</scope>
    <source>
        <strain evidence="7">TTIB1903HZAU</strain>
        <tissue evidence="7">Muscle</tissue>
    </source>
</reference>
<evidence type="ECO:0000256" key="4">
    <source>
        <dbReference type="ARBA" id="ARBA00023157"/>
    </source>
</evidence>
<evidence type="ECO:0000256" key="2">
    <source>
        <dbReference type="ARBA" id="ARBA00022801"/>
    </source>
</evidence>
<dbReference type="GO" id="GO:0004252">
    <property type="term" value="F:serine-type endopeptidase activity"/>
    <property type="evidence" value="ECO:0007669"/>
    <property type="project" value="InterPro"/>
</dbReference>
<sequence length="219" mass="24633">MHRSTLEVLYKDREKHKRHTCTRLQDVLDHQLLWFGVFHTGVRYHFAVLGEHDRGSDVEPVQVKRVVQVVNHPRHDRRTFNNDIALLRLSSAVQLTSYITPVCLVSPSFSVLSQTYCVTTGWGRTEHYPTPPILQQTTLPIVSTTQCKQHFGENKITISMICAGGSGSSSCMGDSGGPLVCQSRGVCYQAGIVSWGKSDCNVRSPAVYSHFTFLRQWID</sequence>
<organism evidence="7 8">
    <name type="scientific">Triplophysa tibetana</name>
    <dbReference type="NCBI Taxonomy" id="1572043"/>
    <lineage>
        <taxon>Eukaryota</taxon>
        <taxon>Metazoa</taxon>
        <taxon>Chordata</taxon>
        <taxon>Craniata</taxon>
        <taxon>Vertebrata</taxon>
        <taxon>Euteleostomi</taxon>
        <taxon>Actinopterygii</taxon>
        <taxon>Neopterygii</taxon>
        <taxon>Teleostei</taxon>
        <taxon>Ostariophysi</taxon>
        <taxon>Cypriniformes</taxon>
        <taxon>Nemacheilidae</taxon>
        <taxon>Triplophysa</taxon>
    </lineage>
</organism>
<accession>A0A5A9N128</accession>
<dbReference type="SMART" id="SM00020">
    <property type="entry name" value="Tryp_SPc"/>
    <property type="match status" value="1"/>
</dbReference>
<comment type="similarity">
    <text evidence="5">Belongs to the peptidase S1 family. CLIP subfamily.</text>
</comment>
<keyword evidence="2" id="KW-0378">Hydrolase</keyword>
<dbReference type="InterPro" id="IPR009003">
    <property type="entry name" value="Peptidase_S1_PA"/>
</dbReference>
<dbReference type="PROSITE" id="PS50240">
    <property type="entry name" value="TRYPSIN_DOM"/>
    <property type="match status" value="1"/>
</dbReference>
<evidence type="ECO:0000259" key="6">
    <source>
        <dbReference type="PROSITE" id="PS50240"/>
    </source>
</evidence>
<dbReference type="PRINTS" id="PR00722">
    <property type="entry name" value="CHYMOTRYPSIN"/>
</dbReference>
<keyword evidence="3" id="KW-0720">Serine protease</keyword>
<dbReference type="InterPro" id="IPR001314">
    <property type="entry name" value="Peptidase_S1A"/>
</dbReference>
<evidence type="ECO:0000256" key="5">
    <source>
        <dbReference type="ARBA" id="ARBA00024195"/>
    </source>
</evidence>
<dbReference type="InterPro" id="IPR033116">
    <property type="entry name" value="TRYPSIN_SER"/>
</dbReference>
<dbReference type="CDD" id="cd00190">
    <property type="entry name" value="Tryp_SPc"/>
    <property type="match status" value="1"/>
</dbReference>
<evidence type="ECO:0000313" key="8">
    <source>
        <dbReference type="Proteomes" id="UP000324632"/>
    </source>
</evidence>
<evidence type="ECO:0000313" key="7">
    <source>
        <dbReference type="EMBL" id="KAA0702247.1"/>
    </source>
</evidence>
<dbReference type="SUPFAM" id="SSF50494">
    <property type="entry name" value="Trypsin-like serine proteases"/>
    <property type="match status" value="1"/>
</dbReference>
<comment type="caution">
    <text evidence="7">The sequence shown here is derived from an EMBL/GenBank/DDBJ whole genome shotgun (WGS) entry which is preliminary data.</text>
</comment>
<keyword evidence="8" id="KW-1185">Reference proteome</keyword>
<dbReference type="Gene3D" id="2.40.10.10">
    <property type="entry name" value="Trypsin-like serine proteases"/>
    <property type="match status" value="1"/>
</dbReference>
<dbReference type="AlphaFoldDB" id="A0A5A9N128"/>
<dbReference type="FunFam" id="2.40.10.10:FF:000036">
    <property type="entry name" value="Trypsin beta"/>
    <property type="match status" value="1"/>
</dbReference>
<dbReference type="Proteomes" id="UP000324632">
    <property type="component" value="Chromosome 25"/>
</dbReference>
<dbReference type="Pfam" id="PF00089">
    <property type="entry name" value="Trypsin"/>
    <property type="match status" value="1"/>
</dbReference>
<protein>
    <submittedName>
        <fullName evidence="7">Chymotrypsin B</fullName>
    </submittedName>
</protein>
<feature type="domain" description="Peptidase S1" evidence="6">
    <location>
        <begin position="48"/>
        <end position="219"/>
    </location>
</feature>
<dbReference type="PANTHER" id="PTHR24256">
    <property type="entry name" value="TRYPTASE-RELATED"/>
    <property type="match status" value="1"/>
</dbReference>
<name>A0A5A9N128_9TELE</name>
<gene>
    <name evidence="7" type="ORF">E1301_Tti010980</name>
</gene>
<evidence type="ECO:0000256" key="1">
    <source>
        <dbReference type="ARBA" id="ARBA00022670"/>
    </source>
</evidence>
<dbReference type="InterPro" id="IPR051487">
    <property type="entry name" value="Ser/Thr_Proteases_Immune/Dev"/>
</dbReference>
<dbReference type="PROSITE" id="PS00135">
    <property type="entry name" value="TRYPSIN_SER"/>
    <property type="match status" value="1"/>
</dbReference>